<protein>
    <recommendedName>
        <fullName evidence="2">DUF6824 domain-containing protein</fullName>
    </recommendedName>
</protein>
<accession>A0A7S3PZ30</accession>
<evidence type="ECO:0000259" key="2">
    <source>
        <dbReference type="Pfam" id="PF20710"/>
    </source>
</evidence>
<dbReference type="Pfam" id="PF20710">
    <property type="entry name" value="DUF6824"/>
    <property type="match status" value="1"/>
</dbReference>
<proteinExistence type="predicted"/>
<organism evidence="3">
    <name type="scientific">Chaetoceros debilis</name>
    <dbReference type="NCBI Taxonomy" id="122233"/>
    <lineage>
        <taxon>Eukaryota</taxon>
        <taxon>Sar</taxon>
        <taxon>Stramenopiles</taxon>
        <taxon>Ochrophyta</taxon>
        <taxon>Bacillariophyta</taxon>
        <taxon>Coscinodiscophyceae</taxon>
        <taxon>Chaetocerotophycidae</taxon>
        <taxon>Chaetocerotales</taxon>
        <taxon>Chaetocerotaceae</taxon>
        <taxon>Chaetoceros</taxon>
    </lineage>
</organism>
<evidence type="ECO:0000313" key="3">
    <source>
        <dbReference type="EMBL" id="CAE0460529.1"/>
    </source>
</evidence>
<feature type="region of interest" description="Disordered" evidence="1">
    <location>
        <begin position="222"/>
        <end position="244"/>
    </location>
</feature>
<dbReference type="AlphaFoldDB" id="A0A7S3PZ30"/>
<name>A0A7S3PZ30_9STRA</name>
<feature type="domain" description="DUF6824" evidence="2">
    <location>
        <begin position="145"/>
        <end position="229"/>
    </location>
</feature>
<reference evidence="3" key="1">
    <citation type="submission" date="2021-01" db="EMBL/GenBank/DDBJ databases">
        <authorList>
            <person name="Corre E."/>
            <person name="Pelletier E."/>
            <person name="Niang G."/>
            <person name="Scheremetjew M."/>
            <person name="Finn R."/>
            <person name="Kale V."/>
            <person name="Holt S."/>
            <person name="Cochrane G."/>
            <person name="Meng A."/>
            <person name="Brown T."/>
            <person name="Cohen L."/>
        </authorList>
    </citation>
    <scope>NUCLEOTIDE SEQUENCE</scope>
    <source>
        <strain evidence="3">MM31A-1</strain>
    </source>
</reference>
<sequence length="244" mass="27398">MTRPNPTQATQAIERETEAMHINIPLPETNVERLSSQDWYGLASPSHSETDLPNDPFSHPTFSSSCLLAEGNPATCALTVGGYNSRDNSLRTLPSYESEREPTCSPLRRASLPTTASEQRHWTSFHISPRAPAHQEVVTDPTHLDVLLGRGGLTNKHPGNIKYRETAEDWKGYYQSQKSKDDKKDVSILLMKCVHDYGGRFLTKDPSTECWGVAQDKQARKKCSQALRESKWKNHRIKKNPNAG</sequence>
<dbReference type="EMBL" id="HBIO01007219">
    <property type="protein sequence ID" value="CAE0460529.1"/>
    <property type="molecule type" value="Transcribed_RNA"/>
</dbReference>
<dbReference type="InterPro" id="IPR049227">
    <property type="entry name" value="DUF6824"/>
</dbReference>
<feature type="compositionally biased region" description="Basic residues" evidence="1">
    <location>
        <begin position="233"/>
        <end position="244"/>
    </location>
</feature>
<gene>
    <name evidence="3" type="ORF">CDEB00056_LOCUS5370</name>
</gene>
<evidence type="ECO:0000256" key="1">
    <source>
        <dbReference type="SAM" id="MobiDB-lite"/>
    </source>
</evidence>